<evidence type="ECO:0000313" key="1">
    <source>
        <dbReference type="EMBL" id="KKN04759.1"/>
    </source>
</evidence>
<gene>
    <name evidence="1" type="ORF">LCGC14_1094200</name>
</gene>
<dbReference type="EMBL" id="LAZR01004880">
    <property type="protein sequence ID" value="KKN04759.1"/>
    <property type="molecule type" value="Genomic_DNA"/>
</dbReference>
<dbReference type="AlphaFoldDB" id="A0A0F9MFX8"/>
<accession>A0A0F9MFX8</accession>
<organism evidence="1">
    <name type="scientific">marine sediment metagenome</name>
    <dbReference type="NCBI Taxonomy" id="412755"/>
    <lineage>
        <taxon>unclassified sequences</taxon>
        <taxon>metagenomes</taxon>
        <taxon>ecological metagenomes</taxon>
    </lineage>
</organism>
<comment type="caution">
    <text evidence="1">The sequence shown here is derived from an EMBL/GenBank/DDBJ whole genome shotgun (WGS) entry which is preliminary data.</text>
</comment>
<proteinExistence type="predicted"/>
<protein>
    <submittedName>
        <fullName evidence="1">Uncharacterized protein</fullName>
    </submittedName>
</protein>
<reference evidence="1" key="1">
    <citation type="journal article" date="2015" name="Nature">
        <title>Complex archaea that bridge the gap between prokaryotes and eukaryotes.</title>
        <authorList>
            <person name="Spang A."/>
            <person name="Saw J.H."/>
            <person name="Jorgensen S.L."/>
            <person name="Zaremba-Niedzwiedzka K."/>
            <person name="Martijn J."/>
            <person name="Lind A.E."/>
            <person name="van Eijk R."/>
            <person name="Schleper C."/>
            <person name="Guy L."/>
            <person name="Ettema T.J."/>
        </authorList>
    </citation>
    <scope>NUCLEOTIDE SEQUENCE</scope>
</reference>
<name>A0A0F9MFX8_9ZZZZ</name>
<sequence>MSADNVIYIQRQKDGRFAVWETQISNENTEPHNAAYEPTLEEALAYARGWERGEWIIEYGVQILPSLAPPEEKKPIKFYDFNVELQRICTCRQVIEDEDGNLIPKECICATT</sequence>